<evidence type="ECO:0000313" key="2">
    <source>
        <dbReference type="Proteomes" id="UP001054945"/>
    </source>
</evidence>
<sequence>MADFFLFIRQRGNDLRSPGALLAWGRRAVYLLATVSLDTSFLKKQIVSKTCKQDHFQNSLQRREAVFGSNLINYRFIDFFVLHRRVSKQGENDNKRIFYYPGQRYVWESKTHLLQKSVQTKIGCT</sequence>
<evidence type="ECO:0000313" key="1">
    <source>
        <dbReference type="EMBL" id="GIY70817.1"/>
    </source>
</evidence>
<accession>A0AAV4VKI8</accession>
<name>A0AAV4VKI8_CAEEX</name>
<protein>
    <submittedName>
        <fullName evidence="1">Uncharacterized protein</fullName>
    </submittedName>
</protein>
<dbReference type="AlphaFoldDB" id="A0AAV4VKI8"/>
<comment type="caution">
    <text evidence="1">The sequence shown here is derived from an EMBL/GenBank/DDBJ whole genome shotgun (WGS) entry which is preliminary data.</text>
</comment>
<dbReference type="Proteomes" id="UP001054945">
    <property type="component" value="Unassembled WGS sequence"/>
</dbReference>
<organism evidence="1 2">
    <name type="scientific">Caerostris extrusa</name>
    <name type="common">Bark spider</name>
    <name type="synonym">Caerostris bankana</name>
    <dbReference type="NCBI Taxonomy" id="172846"/>
    <lineage>
        <taxon>Eukaryota</taxon>
        <taxon>Metazoa</taxon>
        <taxon>Ecdysozoa</taxon>
        <taxon>Arthropoda</taxon>
        <taxon>Chelicerata</taxon>
        <taxon>Arachnida</taxon>
        <taxon>Araneae</taxon>
        <taxon>Araneomorphae</taxon>
        <taxon>Entelegynae</taxon>
        <taxon>Araneoidea</taxon>
        <taxon>Araneidae</taxon>
        <taxon>Caerostris</taxon>
    </lineage>
</organism>
<reference evidence="1 2" key="1">
    <citation type="submission" date="2021-06" db="EMBL/GenBank/DDBJ databases">
        <title>Caerostris extrusa draft genome.</title>
        <authorList>
            <person name="Kono N."/>
            <person name="Arakawa K."/>
        </authorList>
    </citation>
    <scope>NUCLEOTIDE SEQUENCE [LARGE SCALE GENOMIC DNA]</scope>
</reference>
<proteinExistence type="predicted"/>
<keyword evidence="2" id="KW-1185">Reference proteome</keyword>
<gene>
    <name evidence="1" type="ORF">CEXT_110911</name>
</gene>
<dbReference type="EMBL" id="BPLR01014726">
    <property type="protein sequence ID" value="GIY70817.1"/>
    <property type="molecule type" value="Genomic_DNA"/>
</dbReference>